<organism evidence="3 4">
    <name type="scientific">Candidatus Aeolococcus gillhamiae</name>
    <dbReference type="NCBI Taxonomy" id="3127015"/>
    <lineage>
        <taxon>Bacteria</taxon>
        <taxon>Bacillati</taxon>
        <taxon>Candidatus Dormiibacterota</taxon>
        <taxon>Candidatus Dormibacteria</taxon>
        <taxon>Candidatus Aeolococcales</taxon>
        <taxon>Candidatus Aeolococcaceae</taxon>
        <taxon>Candidatus Aeolococcus</taxon>
    </lineage>
</organism>
<protein>
    <submittedName>
        <fullName evidence="3">Uncharacterized protein</fullName>
    </submittedName>
</protein>
<gene>
    <name evidence="3" type="ORF">DLM65_03995</name>
    <name evidence="2" type="ORF">JF886_11975</name>
</gene>
<evidence type="ECO:0000313" key="5">
    <source>
        <dbReference type="Proteomes" id="UP000606991"/>
    </source>
</evidence>
<evidence type="ECO:0000313" key="2">
    <source>
        <dbReference type="EMBL" id="MBJ7595553.1"/>
    </source>
</evidence>
<comment type="caution">
    <text evidence="3">The sequence shown here is derived from an EMBL/GenBank/DDBJ whole genome shotgun (WGS) entry which is preliminary data.</text>
</comment>
<accession>A0A2W6AWP5</accession>
<evidence type="ECO:0000256" key="1">
    <source>
        <dbReference type="SAM" id="MobiDB-lite"/>
    </source>
</evidence>
<dbReference type="Proteomes" id="UP000248724">
    <property type="component" value="Unassembled WGS sequence"/>
</dbReference>
<evidence type="ECO:0000313" key="4">
    <source>
        <dbReference type="Proteomes" id="UP000248724"/>
    </source>
</evidence>
<name>A0A2W6AWP5_9BACT</name>
<dbReference type="EMBL" id="JAEKNS010000124">
    <property type="protein sequence ID" value="MBJ7595553.1"/>
    <property type="molecule type" value="Genomic_DNA"/>
</dbReference>
<proteinExistence type="predicted"/>
<accession>A0A934K4R3</accession>
<dbReference type="RefSeq" id="WP_337312766.1">
    <property type="nucleotide sequence ID" value="NZ_JAEKNS010000124.1"/>
</dbReference>
<dbReference type="Proteomes" id="UP000606991">
    <property type="component" value="Unassembled WGS sequence"/>
</dbReference>
<feature type="compositionally biased region" description="Polar residues" evidence="1">
    <location>
        <begin position="1"/>
        <end position="13"/>
    </location>
</feature>
<dbReference type="EMBL" id="QHBU01000074">
    <property type="protein sequence ID" value="PZR82371.1"/>
    <property type="molecule type" value="Genomic_DNA"/>
</dbReference>
<reference evidence="3 4" key="1">
    <citation type="journal article" date="2017" name="Nature">
        <title>Atmospheric trace gases support primary production in Antarctic desert surface soil.</title>
        <authorList>
            <person name="Ji M."/>
            <person name="Greening C."/>
            <person name="Vanwonterghem I."/>
            <person name="Carere C.R."/>
            <person name="Bay S.K."/>
            <person name="Steen J.A."/>
            <person name="Montgomery K."/>
            <person name="Lines T."/>
            <person name="Beardall J."/>
            <person name="van Dorst J."/>
            <person name="Snape I."/>
            <person name="Stott M.B."/>
            <person name="Hugenholtz P."/>
            <person name="Ferrari B.C."/>
        </authorList>
    </citation>
    <scope>NUCLEOTIDE SEQUENCE [LARGE SCALE GENOMIC DNA]</scope>
    <source>
        <strain evidence="3">RRmetagenome_bin12</strain>
    </source>
</reference>
<dbReference type="AlphaFoldDB" id="A0A2W6AWP5"/>
<feature type="region of interest" description="Disordered" evidence="1">
    <location>
        <begin position="1"/>
        <end position="28"/>
    </location>
</feature>
<reference evidence="3" key="2">
    <citation type="submission" date="2018-05" db="EMBL/GenBank/DDBJ databases">
        <authorList>
            <person name="Ferrari B."/>
        </authorList>
    </citation>
    <scope>NUCLEOTIDE SEQUENCE</scope>
    <source>
        <strain evidence="3">RRmetagenome_bin12</strain>
    </source>
</reference>
<reference evidence="2 5" key="3">
    <citation type="submission" date="2020-10" db="EMBL/GenBank/DDBJ databases">
        <title>Ca. Dormibacterota MAGs.</title>
        <authorList>
            <person name="Montgomery K."/>
        </authorList>
    </citation>
    <scope>NUCLEOTIDE SEQUENCE [LARGE SCALE GENOMIC DNA]</scope>
    <source>
        <strain evidence="2">SC8812_S17_18</strain>
    </source>
</reference>
<sequence length="234" mass="26056">MKNITAQEHTTVDQAGLEREVPSLDSPHPAAASLAVHCDEPGCEAEPVEACEYVDSRGNACRTHWCATHGPEVAGHRYCRRHAGTMVALGSKANNPRALPDVGHRGASLVRWVYRDLDPAMTTLLDAESRSNEHLLRDTEVAVGRAEDGSRCWEMSWKLASPSGIRLRITLMVEEQDDSVVLVRLGDEVLASGVPPWIEARRLGKQVTEEEDREQRRSFYAFLEEYLTEAIRQA</sequence>
<evidence type="ECO:0000313" key="3">
    <source>
        <dbReference type="EMBL" id="PZR82371.1"/>
    </source>
</evidence>